<keyword evidence="6" id="KW-0378">Hydrolase</keyword>
<keyword evidence="8" id="KW-0234">DNA repair</keyword>
<dbReference type="PANTHER" id="PTHR22748:SF26">
    <property type="entry name" value="ENDONUCLEASE_EXONUCLEASE_PHOSPHATASE DOMAIN-CONTAINING PROTEIN"/>
    <property type="match status" value="1"/>
</dbReference>
<dbReference type="GO" id="GO:0008081">
    <property type="term" value="F:phosphoric diester hydrolase activity"/>
    <property type="evidence" value="ECO:0007669"/>
    <property type="project" value="TreeGrafter"/>
</dbReference>
<dbReference type="Gene3D" id="3.60.10.10">
    <property type="entry name" value="Endonuclease/exonuclease/phosphatase"/>
    <property type="match status" value="1"/>
</dbReference>
<evidence type="ECO:0000256" key="9">
    <source>
        <dbReference type="PIRSR" id="PIRSR604808-1"/>
    </source>
</evidence>
<gene>
    <name evidence="13" type="ORF">COCON_G00129700</name>
</gene>
<evidence type="ECO:0000256" key="4">
    <source>
        <dbReference type="ARBA" id="ARBA00022723"/>
    </source>
</evidence>
<protein>
    <recommendedName>
        <fullName evidence="3">exodeoxyribonuclease III</fullName>
        <ecNumber evidence="3">3.1.11.2</ecNumber>
    </recommendedName>
</protein>
<dbReference type="InterPro" id="IPR036691">
    <property type="entry name" value="Endo/exonu/phosph_ase_sf"/>
</dbReference>
<dbReference type="GO" id="GO:0046872">
    <property type="term" value="F:metal ion binding"/>
    <property type="evidence" value="ECO:0007669"/>
    <property type="project" value="UniProtKB-KW"/>
</dbReference>
<feature type="binding site" evidence="10">
    <location>
        <position position="42"/>
    </location>
    <ligand>
        <name>Mg(2+)</name>
        <dbReference type="ChEBI" id="CHEBI:18420"/>
        <label>1</label>
    </ligand>
</feature>
<evidence type="ECO:0000256" key="5">
    <source>
        <dbReference type="ARBA" id="ARBA00022763"/>
    </source>
</evidence>
<dbReference type="CDD" id="cd09076">
    <property type="entry name" value="L1-EN"/>
    <property type="match status" value="1"/>
</dbReference>
<feature type="binding site" evidence="10">
    <location>
        <position position="223"/>
    </location>
    <ligand>
        <name>Mg(2+)</name>
        <dbReference type="ChEBI" id="CHEBI:18420"/>
        <label>1</label>
    </ligand>
</feature>
<feature type="binding site" evidence="10">
    <location>
        <position position="15"/>
    </location>
    <ligand>
        <name>Mg(2+)</name>
        <dbReference type="ChEBI" id="CHEBI:18420"/>
        <label>1</label>
    </ligand>
</feature>
<dbReference type="GO" id="GO:0005634">
    <property type="term" value="C:nucleus"/>
    <property type="evidence" value="ECO:0007669"/>
    <property type="project" value="TreeGrafter"/>
</dbReference>
<dbReference type="SUPFAM" id="SSF56219">
    <property type="entry name" value="DNase I-like"/>
    <property type="match status" value="1"/>
</dbReference>
<evidence type="ECO:0000256" key="7">
    <source>
        <dbReference type="ARBA" id="ARBA00022842"/>
    </source>
</evidence>
<dbReference type="PANTHER" id="PTHR22748">
    <property type="entry name" value="AP ENDONUCLEASE"/>
    <property type="match status" value="1"/>
</dbReference>
<comment type="similarity">
    <text evidence="2">Belongs to the DNA repair enzymes AP/ExoA family.</text>
</comment>
<accession>A0A9Q1DDQ0</accession>
<keyword evidence="14" id="KW-1185">Reference proteome</keyword>
<reference evidence="13" key="1">
    <citation type="journal article" date="2023" name="Science">
        <title>Genome structures resolve the early diversification of teleost fishes.</title>
        <authorList>
            <person name="Parey E."/>
            <person name="Louis A."/>
            <person name="Montfort J."/>
            <person name="Bouchez O."/>
            <person name="Roques C."/>
            <person name="Iampietro C."/>
            <person name="Lluch J."/>
            <person name="Castinel A."/>
            <person name="Donnadieu C."/>
            <person name="Desvignes T."/>
            <person name="Floi Bucao C."/>
            <person name="Jouanno E."/>
            <person name="Wen M."/>
            <person name="Mejri S."/>
            <person name="Dirks R."/>
            <person name="Jansen H."/>
            <person name="Henkel C."/>
            <person name="Chen W.J."/>
            <person name="Zahm M."/>
            <person name="Cabau C."/>
            <person name="Klopp C."/>
            <person name="Thompson A.W."/>
            <person name="Robinson-Rechavi M."/>
            <person name="Braasch I."/>
            <person name="Lecointre G."/>
            <person name="Bobe J."/>
            <person name="Postlethwait J.H."/>
            <person name="Berthelot C."/>
            <person name="Roest Crollius H."/>
            <person name="Guiguen Y."/>
        </authorList>
    </citation>
    <scope>NUCLEOTIDE SEQUENCE</scope>
    <source>
        <strain evidence="13">Concon-B</strain>
    </source>
</reference>
<comment type="cofactor">
    <cofactor evidence="10">
        <name>Mg(2+)</name>
        <dbReference type="ChEBI" id="CHEBI:18420"/>
    </cofactor>
    <cofactor evidence="10">
        <name>Mn(2+)</name>
        <dbReference type="ChEBI" id="CHEBI:29035"/>
    </cofactor>
    <text evidence="10">Probably binds two magnesium or manganese ions per subunit.</text>
</comment>
<evidence type="ECO:0000313" key="14">
    <source>
        <dbReference type="Proteomes" id="UP001152803"/>
    </source>
</evidence>
<evidence type="ECO:0000313" key="13">
    <source>
        <dbReference type="EMBL" id="KAJ8267798.1"/>
    </source>
</evidence>
<dbReference type="EMBL" id="JAFJMO010000009">
    <property type="protein sequence ID" value="KAJ8267798.1"/>
    <property type="molecule type" value="Genomic_DNA"/>
</dbReference>
<feature type="active site" description="Proton acceptor" evidence="9">
    <location>
        <position position="224"/>
    </location>
</feature>
<keyword evidence="5" id="KW-0227">DNA damage</keyword>
<dbReference type="InterPro" id="IPR005135">
    <property type="entry name" value="Endo/exonuclease/phosphatase"/>
</dbReference>
<keyword evidence="7 10" id="KW-0460">Magnesium</keyword>
<evidence type="ECO:0000256" key="1">
    <source>
        <dbReference type="ARBA" id="ARBA00000493"/>
    </source>
</evidence>
<dbReference type="GO" id="GO:0003906">
    <property type="term" value="F:DNA-(apurinic or apyrimidinic site) endonuclease activity"/>
    <property type="evidence" value="ECO:0007669"/>
    <property type="project" value="TreeGrafter"/>
</dbReference>
<feature type="active site" evidence="9">
    <location>
        <position position="114"/>
    </location>
</feature>
<proteinExistence type="inferred from homology"/>
<dbReference type="OrthoDB" id="8961218at2759"/>
<dbReference type="GO" id="GO:0008311">
    <property type="term" value="F:double-stranded DNA 3'-5' DNA exonuclease activity"/>
    <property type="evidence" value="ECO:0007669"/>
    <property type="project" value="UniProtKB-EC"/>
</dbReference>
<evidence type="ECO:0000256" key="10">
    <source>
        <dbReference type="PIRSR" id="PIRSR604808-2"/>
    </source>
</evidence>
<organism evidence="13 14">
    <name type="scientific">Conger conger</name>
    <name type="common">Conger eel</name>
    <name type="synonym">Muraena conger</name>
    <dbReference type="NCBI Taxonomy" id="82655"/>
    <lineage>
        <taxon>Eukaryota</taxon>
        <taxon>Metazoa</taxon>
        <taxon>Chordata</taxon>
        <taxon>Craniata</taxon>
        <taxon>Vertebrata</taxon>
        <taxon>Euteleostomi</taxon>
        <taxon>Actinopterygii</taxon>
        <taxon>Neopterygii</taxon>
        <taxon>Teleostei</taxon>
        <taxon>Anguilliformes</taxon>
        <taxon>Congridae</taxon>
        <taxon>Conger</taxon>
    </lineage>
</organism>
<evidence type="ECO:0000256" key="6">
    <source>
        <dbReference type="ARBA" id="ARBA00022801"/>
    </source>
</evidence>
<feature type="site" description="Transition state stabilizer" evidence="11">
    <location>
        <position position="142"/>
    </location>
</feature>
<evidence type="ECO:0000256" key="8">
    <source>
        <dbReference type="ARBA" id="ARBA00023204"/>
    </source>
</evidence>
<evidence type="ECO:0000259" key="12">
    <source>
        <dbReference type="Pfam" id="PF03372"/>
    </source>
</evidence>
<dbReference type="GO" id="GO:0006284">
    <property type="term" value="P:base-excision repair"/>
    <property type="evidence" value="ECO:0007669"/>
    <property type="project" value="TreeGrafter"/>
</dbReference>
<sequence length="268" mass="30634">MSGSGQDVLKLLSWNVNGLKNKDRTNGVLREIKDSHVVFLQETHIGPDDTGVLHELEDFKKYFTKYNGYSRGVAILIRETVAWEDVWQVEDPEGRSLILTGKLRGQLYTFVNVYNPSNDTDLLNKLILEHDLGVLVIGGDFNTALNPQLDRGGRKINPRHNALRPCVKRFMKRFNLVDIWRVKNLKKRDYTFKVLSRLDYFFMQEVNFHLVQHCAIKNIGISDHDPVCLNLARNDLSKKDVSLDSKGWESVHAAESLRTAAESLRTAA</sequence>
<comment type="catalytic activity">
    <reaction evidence="1">
        <text>Exonucleolytic cleavage in the 3'- to 5'-direction to yield nucleoside 5'-phosphates.</text>
        <dbReference type="EC" id="3.1.11.2"/>
    </reaction>
</comment>
<keyword evidence="10" id="KW-0464">Manganese</keyword>
<name>A0A9Q1DDQ0_CONCO</name>
<dbReference type="AlphaFoldDB" id="A0A9Q1DDQ0"/>
<comment type="caution">
    <text evidence="13">The sequence shown here is derived from an EMBL/GenBank/DDBJ whole genome shotgun (WGS) entry which is preliminary data.</text>
</comment>
<dbReference type="Pfam" id="PF03372">
    <property type="entry name" value="Exo_endo_phos"/>
    <property type="match status" value="1"/>
</dbReference>
<dbReference type="InterPro" id="IPR004808">
    <property type="entry name" value="AP_endonuc_1"/>
</dbReference>
<feature type="domain" description="Endonuclease/exonuclease/phosphatase" evidence="12">
    <location>
        <begin position="12"/>
        <end position="224"/>
    </location>
</feature>
<feature type="site" description="Important for catalytic activity" evidence="11">
    <location>
        <position position="199"/>
    </location>
</feature>
<feature type="site" description="Interaction with DNA substrate" evidence="11">
    <location>
        <position position="224"/>
    </location>
</feature>
<feature type="non-terminal residue" evidence="13">
    <location>
        <position position="268"/>
    </location>
</feature>
<evidence type="ECO:0000256" key="11">
    <source>
        <dbReference type="PIRSR" id="PIRSR604808-3"/>
    </source>
</evidence>
<feature type="binding site" evidence="10">
    <location>
        <position position="142"/>
    </location>
    <ligand>
        <name>Mg(2+)</name>
        <dbReference type="ChEBI" id="CHEBI:18420"/>
        <label>1</label>
    </ligand>
</feature>
<feature type="active site" description="Proton donor/acceptor" evidence="9">
    <location>
        <position position="140"/>
    </location>
</feature>
<keyword evidence="4 10" id="KW-0479">Metal-binding</keyword>
<dbReference type="Proteomes" id="UP001152803">
    <property type="component" value="Unassembled WGS sequence"/>
</dbReference>
<feature type="binding site" evidence="10">
    <location>
        <position position="224"/>
    </location>
    <ligand>
        <name>Mg(2+)</name>
        <dbReference type="ChEBI" id="CHEBI:18420"/>
        <label>1</label>
    </ligand>
</feature>
<feature type="binding site" evidence="10">
    <location>
        <position position="140"/>
    </location>
    <ligand>
        <name>Mg(2+)</name>
        <dbReference type="ChEBI" id="CHEBI:18420"/>
        <label>1</label>
    </ligand>
</feature>
<evidence type="ECO:0000256" key="2">
    <source>
        <dbReference type="ARBA" id="ARBA00007092"/>
    </source>
</evidence>
<evidence type="ECO:0000256" key="3">
    <source>
        <dbReference type="ARBA" id="ARBA00012115"/>
    </source>
</evidence>
<dbReference type="EC" id="3.1.11.2" evidence="3"/>